<dbReference type="KEGG" id="slx:SLAV_33205"/>
<gene>
    <name evidence="3" type="ORF">SLAV_33205</name>
</gene>
<feature type="signal peptide" evidence="2">
    <location>
        <begin position="1"/>
        <end position="19"/>
    </location>
</feature>
<organism evidence="3 4">
    <name type="scientific">Streptomyces lavendulae subsp. lavendulae</name>
    <dbReference type="NCBI Taxonomy" id="58340"/>
    <lineage>
        <taxon>Bacteria</taxon>
        <taxon>Bacillati</taxon>
        <taxon>Actinomycetota</taxon>
        <taxon>Actinomycetes</taxon>
        <taxon>Kitasatosporales</taxon>
        <taxon>Streptomycetaceae</taxon>
        <taxon>Streptomyces</taxon>
    </lineage>
</organism>
<dbReference type="PROSITE" id="PS51257">
    <property type="entry name" value="PROKAR_LIPOPROTEIN"/>
    <property type="match status" value="1"/>
</dbReference>
<feature type="compositionally biased region" description="Low complexity" evidence="1">
    <location>
        <begin position="60"/>
        <end position="86"/>
    </location>
</feature>
<dbReference type="EMBL" id="CP024985">
    <property type="protein sequence ID" value="ATZ28413.1"/>
    <property type="molecule type" value="Genomic_DNA"/>
</dbReference>
<name>A0A2K8PRH7_STRLA</name>
<sequence>MQLRRAALPLSLLALLASAGCVSVTPESGGPGPARGSVPPVDAPDTADGPDVAPAHRAAEAPPGASLPLPLGELPETDPTPSAAGPEPAPAPPPAVHRPAERPAKPAVPRRVRPLGPAPPHVPRPAVPRTPRGEELCAAAEGALPPSVVDLCVRQYGR</sequence>
<feature type="compositionally biased region" description="Pro residues" evidence="1">
    <location>
        <begin position="116"/>
        <end position="128"/>
    </location>
</feature>
<evidence type="ECO:0000256" key="1">
    <source>
        <dbReference type="SAM" id="MobiDB-lite"/>
    </source>
</evidence>
<dbReference type="AlphaFoldDB" id="A0A2K8PRH7"/>
<evidence type="ECO:0000313" key="4">
    <source>
        <dbReference type="Proteomes" id="UP000231791"/>
    </source>
</evidence>
<evidence type="ECO:0000313" key="3">
    <source>
        <dbReference type="EMBL" id="ATZ28413.1"/>
    </source>
</evidence>
<dbReference type="RefSeq" id="WP_030231404.1">
    <property type="nucleotide sequence ID" value="NZ_CP024985.1"/>
</dbReference>
<evidence type="ECO:0000256" key="2">
    <source>
        <dbReference type="SAM" id="SignalP"/>
    </source>
</evidence>
<keyword evidence="4" id="KW-1185">Reference proteome</keyword>
<dbReference type="GeneID" id="49387622"/>
<feature type="chain" id="PRO_5043780779" evidence="2">
    <location>
        <begin position="20"/>
        <end position="158"/>
    </location>
</feature>
<feature type="region of interest" description="Disordered" evidence="1">
    <location>
        <begin position="24"/>
        <end position="130"/>
    </location>
</feature>
<keyword evidence="2" id="KW-0732">Signal</keyword>
<dbReference type="Proteomes" id="UP000231791">
    <property type="component" value="Chromosome"/>
</dbReference>
<reference evidence="3 4" key="1">
    <citation type="submission" date="2017-11" db="EMBL/GenBank/DDBJ databases">
        <title>Complete genome sequence of Streptomyces lavendulae subsp. lavendulae CCM 3239 (formerly 'Streptomyces aureofaciens CCM 3239'), the producer of the angucycline-type antibiotic auricin.</title>
        <authorList>
            <person name="Busche T."/>
            <person name="Novakova R."/>
            <person name="Al'Dilaimi A."/>
            <person name="Homerova D."/>
            <person name="Feckova L."/>
            <person name="Rezuchova B."/>
            <person name="Mingyar E."/>
            <person name="Csolleiova D."/>
            <person name="Bekeova C."/>
            <person name="Winkler A."/>
            <person name="Sevcikova B."/>
            <person name="Kalinowski J."/>
            <person name="Kormanec J."/>
            <person name="Ruckert C."/>
        </authorList>
    </citation>
    <scope>NUCLEOTIDE SEQUENCE [LARGE SCALE GENOMIC DNA]</scope>
    <source>
        <strain evidence="3 4">CCM 3239</strain>
    </source>
</reference>
<proteinExistence type="predicted"/>
<accession>A0A2K8PRH7</accession>
<feature type="compositionally biased region" description="Pro residues" evidence="1">
    <location>
        <begin position="87"/>
        <end position="96"/>
    </location>
</feature>
<protein>
    <submittedName>
        <fullName evidence="3">Uncharacterized protein</fullName>
    </submittedName>
</protein>